<dbReference type="InterPro" id="IPR021327">
    <property type="entry name" value="DUF2934"/>
</dbReference>
<keyword evidence="3" id="KW-1185">Reference proteome</keyword>
<dbReference type="EMBL" id="JAHCQH010000021">
    <property type="protein sequence ID" value="MBS9478907.1"/>
    <property type="molecule type" value="Genomic_DNA"/>
</dbReference>
<dbReference type="Proteomes" id="UP001166585">
    <property type="component" value="Unassembled WGS sequence"/>
</dbReference>
<feature type="compositionally biased region" description="Low complexity" evidence="1">
    <location>
        <begin position="125"/>
        <end position="139"/>
    </location>
</feature>
<evidence type="ECO:0000256" key="1">
    <source>
        <dbReference type="SAM" id="MobiDB-lite"/>
    </source>
</evidence>
<evidence type="ECO:0000313" key="2">
    <source>
        <dbReference type="EMBL" id="MBS9478907.1"/>
    </source>
</evidence>
<proteinExistence type="predicted"/>
<feature type="compositionally biased region" description="Polar residues" evidence="1">
    <location>
        <begin position="71"/>
        <end position="81"/>
    </location>
</feature>
<accession>A0ABS5RCT7</accession>
<feature type="compositionally biased region" description="Low complexity" evidence="1">
    <location>
        <begin position="89"/>
        <end position="98"/>
    </location>
</feature>
<dbReference type="Pfam" id="PF11154">
    <property type="entry name" value="DUF2934"/>
    <property type="match status" value="1"/>
</dbReference>
<feature type="compositionally biased region" description="Low complexity" evidence="1">
    <location>
        <begin position="106"/>
        <end position="118"/>
    </location>
</feature>
<sequence length="139" mass="14963">MDEREHRIRERAHRLWVEEGYPHGRAEQHWFAAMEMVAVEENQQATLQPVAAQPAAEPIEALVNAGEFPTATDQGEMQIPQTPGKPAKKTAPAKPAKPVAEKPAAEKPAAVKPVAAKPVAEKPTAKSKPAAKPSGKTKV</sequence>
<feature type="region of interest" description="Disordered" evidence="1">
    <location>
        <begin position="65"/>
        <end position="139"/>
    </location>
</feature>
<name>A0ABS5RCT7_9HYPH</name>
<protein>
    <submittedName>
        <fullName evidence="2">DUF2934 domain-containing protein</fullName>
    </submittedName>
</protein>
<organism evidence="2 3">
    <name type="scientific">Ancylobacter radicis</name>
    <dbReference type="NCBI Taxonomy" id="2836179"/>
    <lineage>
        <taxon>Bacteria</taxon>
        <taxon>Pseudomonadati</taxon>
        <taxon>Pseudomonadota</taxon>
        <taxon>Alphaproteobacteria</taxon>
        <taxon>Hyphomicrobiales</taxon>
        <taxon>Xanthobacteraceae</taxon>
        <taxon>Ancylobacter</taxon>
    </lineage>
</organism>
<comment type="caution">
    <text evidence="2">The sequence shown here is derived from an EMBL/GenBank/DDBJ whole genome shotgun (WGS) entry which is preliminary data.</text>
</comment>
<gene>
    <name evidence="2" type="ORF">KIP89_17505</name>
</gene>
<evidence type="ECO:0000313" key="3">
    <source>
        <dbReference type="Proteomes" id="UP001166585"/>
    </source>
</evidence>
<reference evidence="2" key="1">
    <citation type="submission" date="2021-05" db="EMBL/GenBank/DDBJ databases">
        <authorList>
            <person name="Sun Q."/>
            <person name="Inoue M."/>
        </authorList>
    </citation>
    <scope>NUCLEOTIDE SEQUENCE</scope>
    <source>
        <strain evidence="2">VKM B-3255</strain>
    </source>
</reference>